<evidence type="ECO:0000256" key="2">
    <source>
        <dbReference type="ARBA" id="ARBA00022512"/>
    </source>
</evidence>
<dbReference type="SUPFAM" id="SSF51126">
    <property type="entry name" value="Pectin lyase-like"/>
    <property type="match status" value="1"/>
</dbReference>
<sequence length="73" mass="8258">MNSRVRVQNVTILAPTGSPNTDGIDPGYSELVYPEACEQLNERIFPDHFSDCYKLPDLIKSSSSRNRAAWLSW</sequence>
<evidence type="ECO:0000313" key="4">
    <source>
        <dbReference type="Proteomes" id="UP000242715"/>
    </source>
</evidence>
<dbReference type="Gene3D" id="2.160.20.10">
    <property type="entry name" value="Single-stranded right-handed beta-helix, Pectin lyase-like"/>
    <property type="match status" value="1"/>
</dbReference>
<gene>
    <name evidence="3" type="ORF">TSUD_35870</name>
</gene>
<organism evidence="3 4">
    <name type="scientific">Trifolium subterraneum</name>
    <name type="common">Subterranean clover</name>
    <dbReference type="NCBI Taxonomy" id="3900"/>
    <lineage>
        <taxon>Eukaryota</taxon>
        <taxon>Viridiplantae</taxon>
        <taxon>Streptophyta</taxon>
        <taxon>Embryophyta</taxon>
        <taxon>Tracheophyta</taxon>
        <taxon>Spermatophyta</taxon>
        <taxon>Magnoliopsida</taxon>
        <taxon>eudicotyledons</taxon>
        <taxon>Gunneridae</taxon>
        <taxon>Pentapetalae</taxon>
        <taxon>rosids</taxon>
        <taxon>fabids</taxon>
        <taxon>Fabales</taxon>
        <taxon>Fabaceae</taxon>
        <taxon>Papilionoideae</taxon>
        <taxon>50 kb inversion clade</taxon>
        <taxon>NPAAA clade</taxon>
        <taxon>Hologalegina</taxon>
        <taxon>IRL clade</taxon>
        <taxon>Trifolieae</taxon>
        <taxon>Trifolium</taxon>
    </lineage>
</organism>
<keyword evidence="4" id="KW-1185">Reference proteome</keyword>
<dbReference type="EMBL" id="DF973815">
    <property type="protein sequence ID" value="GAU40570.1"/>
    <property type="molecule type" value="Genomic_DNA"/>
</dbReference>
<keyword evidence="2" id="KW-0134">Cell wall</keyword>
<reference evidence="4" key="1">
    <citation type="journal article" date="2017" name="Front. Plant Sci.">
        <title>Climate Clever Clovers: New Paradigm to Reduce the Environmental Footprint of Ruminants by Breeding Low Methanogenic Forages Utilizing Haplotype Variation.</title>
        <authorList>
            <person name="Kaur P."/>
            <person name="Appels R."/>
            <person name="Bayer P.E."/>
            <person name="Keeble-Gagnere G."/>
            <person name="Wang J."/>
            <person name="Hirakawa H."/>
            <person name="Shirasawa K."/>
            <person name="Vercoe P."/>
            <person name="Stefanova K."/>
            <person name="Durmic Z."/>
            <person name="Nichols P."/>
            <person name="Revell C."/>
            <person name="Isobe S.N."/>
            <person name="Edwards D."/>
            <person name="Erskine W."/>
        </authorList>
    </citation>
    <scope>NUCLEOTIDE SEQUENCE [LARGE SCALE GENOMIC DNA]</scope>
    <source>
        <strain evidence="4">cv. Daliak</strain>
    </source>
</reference>
<evidence type="ECO:0000313" key="3">
    <source>
        <dbReference type="EMBL" id="GAU40570.1"/>
    </source>
</evidence>
<accession>A0A2Z6NUS1</accession>
<dbReference type="InterPro" id="IPR012334">
    <property type="entry name" value="Pectin_lyas_fold"/>
</dbReference>
<comment type="subcellular location">
    <subcellularLocation>
        <location evidence="1">Secreted</location>
        <location evidence="1">Cell wall</location>
    </subcellularLocation>
</comment>
<proteinExistence type="predicted"/>
<evidence type="ECO:0000256" key="1">
    <source>
        <dbReference type="ARBA" id="ARBA00004191"/>
    </source>
</evidence>
<name>A0A2Z6NUS1_TRISU</name>
<keyword evidence="2" id="KW-0964">Secreted</keyword>
<dbReference type="InterPro" id="IPR011050">
    <property type="entry name" value="Pectin_lyase_fold/virulence"/>
</dbReference>
<dbReference type="AlphaFoldDB" id="A0A2Z6NUS1"/>
<protein>
    <submittedName>
        <fullName evidence="3">Uncharacterized protein</fullName>
    </submittedName>
</protein>
<dbReference type="OrthoDB" id="10635198at2759"/>
<dbReference type="Proteomes" id="UP000242715">
    <property type="component" value="Unassembled WGS sequence"/>
</dbReference>